<reference evidence="4 5" key="1">
    <citation type="journal article" date="2015" name="Genome Announc.">
        <title>Expanding the biotechnology potential of lactobacilli through comparative genomics of 213 strains and associated genera.</title>
        <authorList>
            <person name="Sun Z."/>
            <person name="Harris H.M."/>
            <person name="McCann A."/>
            <person name="Guo C."/>
            <person name="Argimon S."/>
            <person name="Zhang W."/>
            <person name="Yang X."/>
            <person name="Jeffery I.B."/>
            <person name="Cooney J.C."/>
            <person name="Kagawa T.F."/>
            <person name="Liu W."/>
            <person name="Song Y."/>
            <person name="Salvetti E."/>
            <person name="Wrobel A."/>
            <person name="Rasinkangas P."/>
            <person name="Parkhill J."/>
            <person name="Rea M.C."/>
            <person name="O'Sullivan O."/>
            <person name="Ritari J."/>
            <person name="Douillard F.P."/>
            <person name="Paul Ross R."/>
            <person name="Yang R."/>
            <person name="Briner A.E."/>
            <person name="Felis G.E."/>
            <person name="de Vos W.M."/>
            <person name="Barrangou R."/>
            <person name="Klaenhammer T.R."/>
            <person name="Caufield P.W."/>
            <person name="Cui Y."/>
            <person name="Zhang H."/>
            <person name="O'Toole P.W."/>
        </authorList>
    </citation>
    <scope>NUCLEOTIDE SEQUENCE [LARGE SCALE GENOMIC DNA]</scope>
    <source>
        <strain evidence="4 5">DSM 24301</strain>
    </source>
</reference>
<evidence type="ECO:0000313" key="4">
    <source>
        <dbReference type="EMBL" id="KRO16136.1"/>
    </source>
</evidence>
<keyword evidence="2" id="KW-0812">Transmembrane</keyword>
<evidence type="ECO:0000259" key="3">
    <source>
        <dbReference type="Pfam" id="PF04471"/>
    </source>
</evidence>
<organism evidence="4 5">
    <name type="scientific">Lacticaseibacillus saniviri JCM 17471 = DSM 24301</name>
    <dbReference type="NCBI Taxonomy" id="1293598"/>
    <lineage>
        <taxon>Bacteria</taxon>
        <taxon>Bacillati</taxon>
        <taxon>Bacillota</taxon>
        <taxon>Bacilli</taxon>
        <taxon>Lactobacillales</taxon>
        <taxon>Lactobacillaceae</taxon>
        <taxon>Lacticaseibacillus</taxon>
    </lineage>
</organism>
<dbReference type="AlphaFoldDB" id="A0A0R2MR83"/>
<keyword evidence="2" id="KW-1133">Transmembrane helix</keyword>
<dbReference type="PANTHER" id="PTHR30015">
    <property type="entry name" value="MRR RESTRICTION SYSTEM PROTEIN"/>
    <property type="match status" value="1"/>
</dbReference>
<dbReference type="InterPro" id="IPR052906">
    <property type="entry name" value="Type_IV_Methyl-Rstrct_Enzyme"/>
</dbReference>
<proteinExistence type="predicted"/>
<dbReference type="PANTHER" id="PTHR30015:SF6">
    <property type="entry name" value="SLL1429 PROTEIN"/>
    <property type="match status" value="1"/>
</dbReference>
<dbReference type="Pfam" id="PF04471">
    <property type="entry name" value="Mrr_cat"/>
    <property type="match status" value="1"/>
</dbReference>
<sequence length="187" mass="21705">MRRLGKRLYRLFVFGFIAALAYSLWLRQYAPGLWRQKLDPMSFGLIVAFVLFSAAQLYFHHFRYRDVKLEQIDSMDGEAFEHFCGYLLKRNGYKHIEVTQYSGDQGIDIIAQKKGQKFGIQCKRYSGFVGNKAVQEVWAGKEFYKLDQAIVLTNSEFSDSAQELAEQLGVTLIDRNGLRRLMRRLPG</sequence>
<evidence type="ECO:0000313" key="5">
    <source>
        <dbReference type="Proteomes" id="UP000050969"/>
    </source>
</evidence>
<name>A0A0R2MR83_9LACO</name>
<evidence type="ECO:0000256" key="2">
    <source>
        <dbReference type="SAM" id="Phobius"/>
    </source>
</evidence>
<keyword evidence="4" id="KW-0540">Nuclease</keyword>
<dbReference type="EMBL" id="JQCE01000052">
    <property type="protein sequence ID" value="KRO16136.1"/>
    <property type="molecule type" value="Genomic_DNA"/>
</dbReference>
<dbReference type="GO" id="GO:0015666">
    <property type="term" value="F:restriction endodeoxyribonuclease activity"/>
    <property type="evidence" value="ECO:0007669"/>
    <property type="project" value="TreeGrafter"/>
</dbReference>
<keyword evidence="2" id="KW-0472">Membrane</keyword>
<gene>
    <name evidence="4" type="ORF">IV56_GL001936</name>
</gene>
<dbReference type="Proteomes" id="UP000050969">
    <property type="component" value="Unassembled WGS sequence"/>
</dbReference>
<comment type="caution">
    <text evidence="4">The sequence shown here is derived from an EMBL/GenBank/DDBJ whole genome shotgun (WGS) entry which is preliminary data.</text>
</comment>
<keyword evidence="1" id="KW-0378">Hydrolase</keyword>
<dbReference type="InterPro" id="IPR007560">
    <property type="entry name" value="Restrct_endonuc_IV_Mrr"/>
</dbReference>
<dbReference type="InterPro" id="IPR011856">
    <property type="entry name" value="tRNA_endonuc-like_dom_sf"/>
</dbReference>
<dbReference type="STRING" id="1293598.IV56_GL001936"/>
<dbReference type="PATRIC" id="fig|1293598.4.peg.2020"/>
<dbReference type="GO" id="GO:0003677">
    <property type="term" value="F:DNA binding"/>
    <property type="evidence" value="ECO:0007669"/>
    <property type="project" value="InterPro"/>
</dbReference>
<evidence type="ECO:0000256" key="1">
    <source>
        <dbReference type="ARBA" id="ARBA00022801"/>
    </source>
</evidence>
<keyword evidence="5" id="KW-1185">Reference proteome</keyword>
<dbReference type="SUPFAM" id="SSF52980">
    <property type="entry name" value="Restriction endonuclease-like"/>
    <property type="match status" value="1"/>
</dbReference>
<accession>A0A0R2MR83</accession>
<protein>
    <submittedName>
        <fullName evidence="4">Mrr-like endonuclease</fullName>
    </submittedName>
</protein>
<feature type="transmembrane region" description="Helical" evidence="2">
    <location>
        <begin position="41"/>
        <end position="59"/>
    </location>
</feature>
<dbReference type="InterPro" id="IPR011335">
    <property type="entry name" value="Restrct_endonuc-II-like"/>
</dbReference>
<dbReference type="GO" id="GO:0009307">
    <property type="term" value="P:DNA restriction-modification system"/>
    <property type="evidence" value="ECO:0007669"/>
    <property type="project" value="InterPro"/>
</dbReference>
<dbReference type="RefSeq" id="WP_056993133.1">
    <property type="nucleotide sequence ID" value="NZ_JQCE01000052.1"/>
</dbReference>
<dbReference type="Gene3D" id="3.40.1350.10">
    <property type="match status" value="1"/>
</dbReference>
<feature type="domain" description="Restriction endonuclease type IV Mrr" evidence="3">
    <location>
        <begin position="72"/>
        <end position="182"/>
    </location>
</feature>
<feature type="transmembrane region" description="Helical" evidence="2">
    <location>
        <begin position="7"/>
        <end position="26"/>
    </location>
</feature>
<keyword evidence="4" id="KW-0255">Endonuclease</keyword>